<reference evidence="19" key="1">
    <citation type="submission" date="2021-01" db="EMBL/GenBank/DDBJ databases">
        <title>Whole genome shotgun sequence of Virgisporangium aurantiacum NBRC 16421.</title>
        <authorList>
            <person name="Komaki H."/>
            <person name="Tamura T."/>
        </authorList>
    </citation>
    <scope>NUCLEOTIDE SEQUENCE</scope>
    <source>
        <strain evidence="19">NBRC 16421</strain>
    </source>
</reference>
<evidence type="ECO:0000259" key="17">
    <source>
        <dbReference type="PROSITE" id="PS50112"/>
    </source>
</evidence>
<comment type="subcellular location">
    <subcellularLocation>
        <location evidence="2">Cell membrane</location>
    </subcellularLocation>
</comment>
<dbReference type="PROSITE" id="PS50112">
    <property type="entry name" value="PAS"/>
    <property type="match status" value="1"/>
</dbReference>
<evidence type="ECO:0000256" key="7">
    <source>
        <dbReference type="ARBA" id="ARBA00022741"/>
    </source>
</evidence>
<comment type="catalytic activity">
    <reaction evidence="1">
        <text>ATP + protein L-histidine = ADP + protein N-phospho-L-histidine.</text>
        <dbReference type="EC" id="2.7.13.3"/>
    </reaction>
</comment>
<evidence type="ECO:0000256" key="3">
    <source>
        <dbReference type="ARBA" id="ARBA00012438"/>
    </source>
</evidence>
<dbReference type="Gene3D" id="3.30.565.10">
    <property type="entry name" value="Histidine kinase-like ATPase, C-terminal domain"/>
    <property type="match status" value="1"/>
</dbReference>
<dbReference type="Proteomes" id="UP000612585">
    <property type="component" value="Unassembled WGS sequence"/>
</dbReference>
<gene>
    <name evidence="19" type="ORF">Vau01_075460</name>
</gene>
<dbReference type="EC" id="2.7.13.3" evidence="3"/>
<dbReference type="Gene3D" id="3.40.50.2300">
    <property type="match status" value="1"/>
</dbReference>
<evidence type="ECO:0000259" key="15">
    <source>
        <dbReference type="PROSITE" id="PS50109"/>
    </source>
</evidence>
<dbReference type="SMART" id="SM00091">
    <property type="entry name" value="PAS"/>
    <property type="match status" value="1"/>
</dbReference>
<evidence type="ECO:0000256" key="11">
    <source>
        <dbReference type="ARBA" id="ARBA00023012"/>
    </source>
</evidence>
<keyword evidence="4 12" id="KW-0597">Phosphoprotein</keyword>
<keyword evidence="11" id="KW-0902">Two-component regulatory system</keyword>
<keyword evidence="14" id="KW-0472">Membrane</keyword>
<comment type="caution">
    <text evidence="19">The sequence shown here is derived from an EMBL/GenBank/DDBJ whole genome shotgun (WGS) entry which is preliminary data.</text>
</comment>
<dbReference type="PROSITE" id="PS50109">
    <property type="entry name" value="HIS_KIN"/>
    <property type="match status" value="1"/>
</dbReference>
<feature type="domain" description="Response regulatory" evidence="16">
    <location>
        <begin position="749"/>
        <end position="864"/>
    </location>
</feature>
<evidence type="ECO:0000256" key="4">
    <source>
        <dbReference type="ARBA" id="ARBA00022553"/>
    </source>
</evidence>
<keyword evidence="5" id="KW-0808">Transferase</keyword>
<dbReference type="NCBIfam" id="TIGR00229">
    <property type="entry name" value="sensory_box"/>
    <property type="match status" value="1"/>
</dbReference>
<dbReference type="InterPro" id="IPR005467">
    <property type="entry name" value="His_kinase_dom"/>
</dbReference>
<dbReference type="InterPro" id="IPR013767">
    <property type="entry name" value="PAS_fold"/>
</dbReference>
<evidence type="ECO:0000256" key="8">
    <source>
        <dbReference type="ARBA" id="ARBA00022777"/>
    </source>
</evidence>
<dbReference type="Pfam" id="PF02518">
    <property type="entry name" value="HATPase_c"/>
    <property type="match status" value="1"/>
</dbReference>
<dbReference type="PRINTS" id="PR00344">
    <property type="entry name" value="BCTRLSENSOR"/>
</dbReference>
<evidence type="ECO:0000259" key="16">
    <source>
        <dbReference type="PROSITE" id="PS50110"/>
    </source>
</evidence>
<dbReference type="InterPro" id="IPR011006">
    <property type="entry name" value="CheY-like_superfamily"/>
</dbReference>
<evidence type="ECO:0000256" key="2">
    <source>
        <dbReference type="ARBA" id="ARBA00004236"/>
    </source>
</evidence>
<dbReference type="InterPro" id="IPR036097">
    <property type="entry name" value="HisK_dim/P_sf"/>
</dbReference>
<dbReference type="InterPro" id="IPR000014">
    <property type="entry name" value="PAS"/>
</dbReference>
<dbReference type="GO" id="GO:0006355">
    <property type="term" value="P:regulation of DNA-templated transcription"/>
    <property type="evidence" value="ECO:0007669"/>
    <property type="project" value="InterPro"/>
</dbReference>
<dbReference type="Gene3D" id="6.10.340.10">
    <property type="match status" value="1"/>
</dbReference>
<name>A0A8J3ZDW8_9ACTN</name>
<dbReference type="CDD" id="cd00130">
    <property type="entry name" value="PAS"/>
    <property type="match status" value="1"/>
</dbReference>
<dbReference type="PROSITE" id="PS50885">
    <property type="entry name" value="HAMP"/>
    <property type="match status" value="1"/>
</dbReference>
<keyword evidence="20" id="KW-1185">Reference proteome</keyword>
<dbReference type="SMART" id="SM00387">
    <property type="entry name" value="HATPase_c"/>
    <property type="match status" value="1"/>
</dbReference>
<feature type="domain" description="HAMP" evidence="18">
    <location>
        <begin position="298"/>
        <end position="351"/>
    </location>
</feature>
<keyword evidence="9" id="KW-0067">ATP-binding</keyword>
<dbReference type="InterPro" id="IPR004358">
    <property type="entry name" value="Sig_transdc_His_kin-like_C"/>
</dbReference>
<dbReference type="PANTHER" id="PTHR43065">
    <property type="entry name" value="SENSOR HISTIDINE KINASE"/>
    <property type="match status" value="1"/>
</dbReference>
<protein>
    <recommendedName>
        <fullName evidence="3">histidine kinase</fullName>
        <ecNumber evidence="3">2.7.13.3</ecNumber>
    </recommendedName>
</protein>
<organism evidence="19 20">
    <name type="scientific">Virgisporangium aurantiacum</name>
    <dbReference type="NCBI Taxonomy" id="175570"/>
    <lineage>
        <taxon>Bacteria</taxon>
        <taxon>Bacillati</taxon>
        <taxon>Actinomycetota</taxon>
        <taxon>Actinomycetes</taxon>
        <taxon>Micromonosporales</taxon>
        <taxon>Micromonosporaceae</taxon>
        <taxon>Virgisporangium</taxon>
    </lineage>
</organism>
<dbReference type="InterPro" id="IPR003594">
    <property type="entry name" value="HATPase_dom"/>
</dbReference>
<evidence type="ECO:0000313" key="19">
    <source>
        <dbReference type="EMBL" id="GIJ60030.1"/>
    </source>
</evidence>
<dbReference type="InterPro" id="IPR036890">
    <property type="entry name" value="HATPase_C_sf"/>
</dbReference>
<keyword evidence="13" id="KW-0175">Coiled coil</keyword>
<dbReference type="Gene3D" id="1.10.287.130">
    <property type="match status" value="1"/>
</dbReference>
<dbReference type="GO" id="GO:0005886">
    <property type="term" value="C:plasma membrane"/>
    <property type="evidence" value="ECO:0007669"/>
    <property type="project" value="UniProtKB-SubCell"/>
</dbReference>
<keyword evidence="6 14" id="KW-0812">Transmembrane</keyword>
<evidence type="ECO:0000256" key="9">
    <source>
        <dbReference type="ARBA" id="ARBA00022840"/>
    </source>
</evidence>
<dbReference type="SUPFAM" id="SSF55785">
    <property type="entry name" value="PYP-like sensor domain (PAS domain)"/>
    <property type="match status" value="1"/>
</dbReference>
<evidence type="ECO:0000256" key="10">
    <source>
        <dbReference type="ARBA" id="ARBA00022989"/>
    </source>
</evidence>
<dbReference type="Pfam" id="PF00989">
    <property type="entry name" value="PAS"/>
    <property type="match status" value="1"/>
</dbReference>
<dbReference type="InterPro" id="IPR003660">
    <property type="entry name" value="HAMP_dom"/>
</dbReference>
<dbReference type="GO" id="GO:0000155">
    <property type="term" value="F:phosphorelay sensor kinase activity"/>
    <property type="evidence" value="ECO:0007669"/>
    <property type="project" value="InterPro"/>
</dbReference>
<keyword evidence="7" id="KW-0547">Nucleotide-binding</keyword>
<dbReference type="GO" id="GO:0005524">
    <property type="term" value="F:ATP binding"/>
    <property type="evidence" value="ECO:0007669"/>
    <property type="project" value="UniProtKB-KW"/>
</dbReference>
<dbReference type="AlphaFoldDB" id="A0A8J3ZDW8"/>
<dbReference type="SUPFAM" id="SSF52172">
    <property type="entry name" value="CheY-like"/>
    <property type="match status" value="1"/>
</dbReference>
<evidence type="ECO:0000256" key="5">
    <source>
        <dbReference type="ARBA" id="ARBA00022679"/>
    </source>
</evidence>
<proteinExistence type="predicted"/>
<accession>A0A8J3ZDW8</accession>
<evidence type="ECO:0000313" key="20">
    <source>
        <dbReference type="Proteomes" id="UP000612585"/>
    </source>
</evidence>
<dbReference type="Gene3D" id="3.30.450.20">
    <property type="entry name" value="PAS domain"/>
    <property type="match status" value="1"/>
</dbReference>
<feature type="domain" description="Histidine kinase" evidence="15">
    <location>
        <begin position="498"/>
        <end position="729"/>
    </location>
</feature>
<evidence type="ECO:0000256" key="6">
    <source>
        <dbReference type="ARBA" id="ARBA00022692"/>
    </source>
</evidence>
<feature type="modified residue" description="4-aspartylphosphate" evidence="12">
    <location>
        <position position="799"/>
    </location>
</feature>
<evidence type="ECO:0000256" key="14">
    <source>
        <dbReference type="SAM" id="Phobius"/>
    </source>
</evidence>
<sequence>MNPGARGTGAESVAHRGRWPLRVYLVWLLVLFTVTAGIAGWSGWAQADRDAIASARQDAGFGAGKAAEQIGHSLAVVRSTVDGLASNPGIGQLFVDPSACRLAFNLGGADDGHLDVLRLDGTMVCSSQPLPAGAASPYVGASWLGDAARASTITGPTVDGRTGRSALLITVPVPGLGVAAAFVDLGSLAATAGELFGGARGLELLVTAGNGVIVTRWPDPGRWAGKPLRDSRFGSGTDVEGRRRVYARAGIEGTDWVVFAGADRAQALALAHRLARRQAPIAAAGLLAGLLATWLVYRSITRPIGRLRAAVRRASTSTGFDGTMSVAGPREISDLSTEFSNLLIAVDHELVERRRAEDTAREHERNYRQMFDASPFPMYLFDTHDLTIVAVNDAAVRYYGHAREELLAMSVTGLCPKDDAAAVEQAIRAAGPVDRAHRQRNLKRDGTVTEVDVTSHITSFNGRKVRCAVIDDVTEREHLDRRLRQSERLESLGQLAGGVAHDFNNLLGIINGYASMSAADVEPMAVTNPALRELHHDLLEIVAAGDRAAGLTRQLLAFARADAVTELRVLDLNTVVAGVEKLLRRTLGEDITLITELTDDSRPIKADAGRLEQVLVNLAVNARDAMPTGGTLTIDTDMITVDAHYAAHHPGLHTGRYARLRVSDTGEGMSKATLERAFEPFFTTKPKGHGTGLGLATIYGIITQFGGHAQIYSEPGHGTTFAALLPVTEETTDRGEPTPGDDPGGAGETILLVEDNDSLRALTERILDRHGYTVLSAATVDEARSFVATHPAIELLLTDVVMPDLHGPALAAEIHRERPGLPVIYMSGYAESILAARSALPDDVILLHKPVSARDLLAAIPRSLHPTAATARR</sequence>
<dbReference type="SUPFAM" id="SSF55874">
    <property type="entry name" value="ATPase domain of HSP90 chaperone/DNA topoisomerase II/histidine kinase"/>
    <property type="match status" value="1"/>
</dbReference>
<dbReference type="InterPro" id="IPR035965">
    <property type="entry name" value="PAS-like_dom_sf"/>
</dbReference>
<dbReference type="SMART" id="SM00388">
    <property type="entry name" value="HisKA"/>
    <property type="match status" value="1"/>
</dbReference>
<evidence type="ECO:0000259" key="18">
    <source>
        <dbReference type="PROSITE" id="PS50885"/>
    </source>
</evidence>
<dbReference type="SUPFAM" id="SSF47384">
    <property type="entry name" value="Homodimeric domain of signal transducing histidine kinase"/>
    <property type="match status" value="1"/>
</dbReference>
<keyword evidence="8" id="KW-0418">Kinase</keyword>
<dbReference type="InterPro" id="IPR001789">
    <property type="entry name" value="Sig_transdc_resp-reg_receiver"/>
</dbReference>
<feature type="coiled-coil region" evidence="13">
    <location>
        <begin position="346"/>
        <end position="373"/>
    </location>
</feature>
<dbReference type="SMART" id="SM00448">
    <property type="entry name" value="REC"/>
    <property type="match status" value="1"/>
</dbReference>
<feature type="domain" description="PAS" evidence="17">
    <location>
        <begin position="363"/>
        <end position="430"/>
    </location>
</feature>
<dbReference type="PROSITE" id="PS50110">
    <property type="entry name" value="RESPONSE_REGULATORY"/>
    <property type="match status" value="1"/>
</dbReference>
<dbReference type="CDD" id="cd00082">
    <property type="entry name" value="HisKA"/>
    <property type="match status" value="1"/>
</dbReference>
<dbReference type="InterPro" id="IPR003661">
    <property type="entry name" value="HisK_dim/P_dom"/>
</dbReference>
<dbReference type="EMBL" id="BOPG01000049">
    <property type="protein sequence ID" value="GIJ60030.1"/>
    <property type="molecule type" value="Genomic_DNA"/>
</dbReference>
<dbReference type="Pfam" id="PF00072">
    <property type="entry name" value="Response_reg"/>
    <property type="match status" value="1"/>
</dbReference>
<feature type="transmembrane region" description="Helical" evidence="14">
    <location>
        <begin position="24"/>
        <end position="44"/>
    </location>
</feature>
<keyword evidence="10 14" id="KW-1133">Transmembrane helix</keyword>
<evidence type="ECO:0000256" key="13">
    <source>
        <dbReference type="SAM" id="Coils"/>
    </source>
</evidence>
<evidence type="ECO:0000256" key="12">
    <source>
        <dbReference type="PROSITE-ProRule" id="PRU00169"/>
    </source>
</evidence>
<evidence type="ECO:0000256" key="1">
    <source>
        <dbReference type="ARBA" id="ARBA00000085"/>
    </source>
</evidence>
<dbReference type="PANTHER" id="PTHR43065:SF42">
    <property type="entry name" value="TWO-COMPONENT SENSOR PPRA"/>
    <property type="match status" value="1"/>
</dbReference>